<dbReference type="GO" id="GO:0005654">
    <property type="term" value="C:nucleoplasm"/>
    <property type="evidence" value="ECO:0007669"/>
    <property type="project" value="UniProtKB-SubCell"/>
</dbReference>
<accession>A0A9P5XJL8</accession>
<gene>
    <name evidence="7" type="ORF">P691DRAFT_831756</name>
</gene>
<evidence type="ECO:0000256" key="2">
    <source>
        <dbReference type="ARBA" id="ARBA00018339"/>
    </source>
</evidence>
<comment type="subcellular location">
    <subcellularLocation>
        <location evidence="5">Nucleus</location>
        <location evidence="5">Nucleolus</location>
    </subcellularLocation>
    <subcellularLocation>
        <location evidence="5">Nucleus</location>
        <location evidence="5">Nucleoplasm</location>
    </subcellularLocation>
</comment>
<dbReference type="Proteomes" id="UP000807342">
    <property type="component" value="Unassembled WGS sequence"/>
</dbReference>
<name>A0A9P5XJL8_9AGAR</name>
<dbReference type="GO" id="GO:0000027">
    <property type="term" value="P:ribosomal large subunit assembly"/>
    <property type="evidence" value="ECO:0007669"/>
    <property type="project" value="UniProtKB-UniRule"/>
</dbReference>
<dbReference type="GO" id="GO:0008097">
    <property type="term" value="F:5S rRNA binding"/>
    <property type="evidence" value="ECO:0007669"/>
    <property type="project" value="TreeGrafter"/>
</dbReference>
<dbReference type="PANTHER" id="PTHR14211:SF7">
    <property type="entry name" value="RIBOSOME BIOGENESIS PROTEIN NOP53"/>
    <property type="match status" value="1"/>
</dbReference>
<evidence type="ECO:0000256" key="1">
    <source>
        <dbReference type="ARBA" id="ARBA00008838"/>
    </source>
</evidence>
<feature type="compositionally biased region" description="Basic and acidic residues" evidence="6">
    <location>
        <begin position="1"/>
        <end position="11"/>
    </location>
</feature>
<comment type="caution">
    <text evidence="7">The sequence shown here is derived from an EMBL/GenBank/DDBJ whole genome shotgun (WGS) entry which is preliminary data.</text>
</comment>
<dbReference type="GO" id="GO:0006364">
    <property type="term" value="P:rRNA processing"/>
    <property type="evidence" value="ECO:0007669"/>
    <property type="project" value="TreeGrafter"/>
</dbReference>
<dbReference type="PIRSF" id="PIRSF017302">
    <property type="entry name" value="Gltscr2"/>
    <property type="match status" value="1"/>
</dbReference>
<keyword evidence="3 5" id="KW-0690">Ribosome biogenesis</keyword>
<dbReference type="Pfam" id="PF07767">
    <property type="entry name" value="Nop53"/>
    <property type="match status" value="1"/>
</dbReference>
<evidence type="ECO:0000256" key="4">
    <source>
        <dbReference type="ARBA" id="ARBA00023242"/>
    </source>
</evidence>
<feature type="compositionally biased region" description="Basic residues" evidence="6">
    <location>
        <begin position="24"/>
        <end position="33"/>
    </location>
</feature>
<comment type="function">
    <text evidence="5">May play a role in ribosome biogenesis.</text>
</comment>
<evidence type="ECO:0000256" key="6">
    <source>
        <dbReference type="SAM" id="MobiDB-lite"/>
    </source>
</evidence>
<evidence type="ECO:0000256" key="3">
    <source>
        <dbReference type="ARBA" id="ARBA00022517"/>
    </source>
</evidence>
<protein>
    <recommendedName>
        <fullName evidence="2 5">Ribosome biogenesis protein NOP53</fullName>
    </recommendedName>
</protein>
<comment type="similarity">
    <text evidence="1 5">Belongs to the NOP53 family.</text>
</comment>
<dbReference type="AlphaFoldDB" id="A0A9P5XJL8"/>
<dbReference type="OrthoDB" id="5072at2759"/>
<evidence type="ECO:0000313" key="8">
    <source>
        <dbReference type="Proteomes" id="UP000807342"/>
    </source>
</evidence>
<reference evidence="7" key="1">
    <citation type="submission" date="2020-11" db="EMBL/GenBank/DDBJ databases">
        <authorList>
            <consortium name="DOE Joint Genome Institute"/>
            <person name="Ahrendt S."/>
            <person name="Riley R."/>
            <person name="Andreopoulos W."/>
            <person name="Labutti K."/>
            <person name="Pangilinan J."/>
            <person name="Ruiz-Duenas F.J."/>
            <person name="Barrasa J.M."/>
            <person name="Sanchez-Garcia M."/>
            <person name="Camarero S."/>
            <person name="Miyauchi S."/>
            <person name="Serrano A."/>
            <person name="Linde D."/>
            <person name="Babiker R."/>
            <person name="Drula E."/>
            <person name="Ayuso-Fernandez I."/>
            <person name="Pacheco R."/>
            <person name="Padilla G."/>
            <person name="Ferreira P."/>
            <person name="Barriuso J."/>
            <person name="Kellner H."/>
            <person name="Castanera R."/>
            <person name="Alfaro M."/>
            <person name="Ramirez L."/>
            <person name="Pisabarro A.G."/>
            <person name="Kuo A."/>
            <person name="Tritt A."/>
            <person name="Lipzen A."/>
            <person name="He G."/>
            <person name="Yan M."/>
            <person name="Ng V."/>
            <person name="Cullen D."/>
            <person name="Martin F."/>
            <person name="Rosso M.-N."/>
            <person name="Henrissat B."/>
            <person name="Hibbett D."/>
            <person name="Martinez A.T."/>
            <person name="Grigoriev I.V."/>
        </authorList>
    </citation>
    <scope>NUCLEOTIDE SEQUENCE</scope>
    <source>
        <strain evidence="7">MF-IS2</strain>
    </source>
</reference>
<dbReference type="EMBL" id="MU151075">
    <property type="protein sequence ID" value="KAF9452083.1"/>
    <property type="molecule type" value="Genomic_DNA"/>
</dbReference>
<organism evidence="7 8">
    <name type="scientific">Macrolepiota fuliginosa MF-IS2</name>
    <dbReference type="NCBI Taxonomy" id="1400762"/>
    <lineage>
        <taxon>Eukaryota</taxon>
        <taxon>Fungi</taxon>
        <taxon>Dikarya</taxon>
        <taxon>Basidiomycota</taxon>
        <taxon>Agaricomycotina</taxon>
        <taxon>Agaricomycetes</taxon>
        <taxon>Agaricomycetidae</taxon>
        <taxon>Agaricales</taxon>
        <taxon>Agaricineae</taxon>
        <taxon>Agaricaceae</taxon>
        <taxon>Macrolepiota</taxon>
    </lineage>
</organism>
<proteinExistence type="inferred from homology"/>
<feature type="region of interest" description="Disordered" evidence="6">
    <location>
        <begin position="1"/>
        <end position="36"/>
    </location>
</feature>
<evidence type="ECO:0000256" key="5">
    <source>
        <dbReference type="PIRNR" id="PIRNR017302"/>
    </source>
</evidence>
<dbReference type="PANTHER" id="PTHR14211">
    <property type="entry name" value="GLIOMA SUPPRESSOR CANDIDATE REGION GENE 2"/>
    <property type="match status" value="1"/>
</dbReference>
<sequence>MAVLKASEKSSRSNVGAPAQHNQSSRKGKKAWRKNVDLGDVEEGLESLRTEERVTGKTLQKTADDELFVIDTAGDAQVRKSLPPRFSTSALTSTKILSQRSAVPAVFSRTTSTNAVDREKKRKMSKEEKDKLLRIAKKPRKGPFNSVLDPSEYEAGAGVVELSKAVKESGSYDPWAVAPENEEEEEDDLPRVKKVKAPITRNLRDQIAIPAVSEPHQGTSYNPPVDAHQELILQAAEAEEKRLKQLDKHSEVKAKMEKARLADDGIVGELVPGMKIDEVVDEEDVKEEEVDAVIAKPRSLQRKTRMQRNKEAKMFAEKRILAEKAANKRLLASIALAKGLRRSTAKLIAERELDHAQKKLALKDRLRRHGLAGQRLGRHKVPEEQLEVQLGEDLSESLRGLKPEGNLFRDRFLSLQQRALIEPRVPVVPKKHRARIIEYEKHAWKRFE</sequence>
<keyword evidence="8" id="KW-1185">Reference proteome</keyword>
<dbReference type="InterPro" id="IPR011687">
    <property type="entry name" value="Nop53/GLTSCR2"/>
</dbReference>
<evidence type="ECO:0000313" key="7">
    <source>
        <dbReference type="EMBL" id="KAF9452083.1"/>
    </source>
</evidence>
<dbReference type="GO" id="GO:0005730">
    <property type="term" value="C:nucleolus"/>
    <property type="evidence" value="ECO:0007669"/>
    <property type="project" value="UniProtKB-SubCell"/>
</dbReference>
<keyword evidence="4 5" id="KW-0539">Nucleus</keyword>